<gene>
    <name evidence="1" type="ORF">BSL78_18541</name>
</gene>
<proteinExistence type="predicted"/>
<keyword evidence="2" id="KW-1185">Reference proteome</keyword>
<dbReference type="Proteomes" id="UP000230750">
    <property type="component" value="Unassembled WGS sequence"/>
</dbReference>
<sequence>MSPSSDIFTFDTLLKFVEPLTEKDHCRELIDYFDVPAEESKVIIESDAPFCSLSRYLREEGMVSVDAFSRLMIACSDKGLRKSRAVEQLTQLTLDVFKDQRGPIEKRTQELTDKY</sequence>
<accession>A0A2G8K9G6</accession>
<name>A0A2G8K9G6_STIJA</name>
<protein>
    <submittedName>
        <fullName evidence="1">Uncharacterized protein</fullName>
    </submittedName>
</protein>
<comment type="caution">
    <text evidence="1">The sequence shown here is derived from an EMBL/GenBank/DDBJ whole genome shotgun (WGS) entry which is preliminary data.</text>
</comment>
<reference evidence="1 2" key="1">
    <citation type="journal article" date="2017" name="PLoS Biol.">
        <title>The sea cucumber genome provides insights into morphological evolution and visceral regeneration.</title>
        <authorList>
            <person name="Zhang X."/>
            <person name="Sun L."/>
            <person name="Yuan J."/>
            <person name="Sun Y."/>
            <person name="Gao Y."/>
            <person name="Zhang L."/>
            <person name="Li S."/>
            <person name="Dai H."/>
            <person name="Hamel J.F."/>
            <person name="Liu C."/>
            <person name="Yu Y."/>
            <person name="Liu S."/>
            <person name="Lin W."/>
            <person name="Guo K."/>
            <person name="Jin S."/>
            <person name="Xu P."/>
            <person name="Storey K.B."/>
            <person name="Huan P."/>
            <person name="Zhang T."/>
            <person name="Zhou Y."/>
            <person name="Zhang J."/>
            <person name="Lin C."/>
            <person name="Li X."/>
            <person name="Xing L."/>
            <person name="Huo D."/>
            <person name="Sun M."/>
            <person name="Wang L."/>
            <person name="Mercier A."/>
            <person name="Li F."/>
            <person name="Yang H."/>
            <person name="Xiang J."/>
        </authorList>
    </citation>
    <scope>NUCLEOTIDE SEQUENCE [LARGE SCALE GENOMIC DNA]</scope>
    <source>
        <strain evidence="1">Shaxun</strain>
        <tissue evidence="1">Muscle</tissue>
    </source>
</reference>
<dbReference type="EMBL" id="MRZV01000766">
    <property type="protein sequence ID" value="PIK44620.1"/>
    <property type="molecule type" value="Genomic_DNA"/>
</dbReference>
<evidence type="ECO:0000313" key="2">
    <source>
        <dbReference type="Proteomes" id="UP000230750"/>
    </source>
</evidence>
<organism evidence="1 2">
    <name type="scientific">Stichopus japonicus</name>
    <name type="common">Sea cucumber</name>
    <dbReference type="NCBI Taxonomy" id="307972"/>
    <lineage>
        <taxon>Eukaryota</taxon>
        <taxon>Metazoa</taxon>
        <taxon>Echinodermata</taxon>
        <taxon>Eleutherozoa</taxon>
        <taxon>Echinozoa</taxon>
        <taxon>Holothuroidea</taxon>
        <taxon>Aspidochirotacea</taxon>
        <taxon>Aspidochirotida</taxon>
        <taxon>Stichopodidae</taxon>
        <taxon>Apostichopus</taxon>
    </lineage>
</organism>
<dbReference type="AlphaFoldDB" id="A0A2G8K9G6"/>
<evidence type="ECO:0000313" key="1">
    <source>
        <dbReference type="EMBL" id="PIK44620.1"/>
    </source>
</evidence>